<evidence type="ECO:0000313" key="4">
    <source>
        <dbReference type="Proteomes" id="UP000783863"/>
    </source>
</evidence>
<dbReference type="Pfam" id="PF23933">
    <property type="entry name" value="DUF7269"/>
    <property type="match status" value="1"/>
</dbReference>
<dbReference type="RefSeq" id="WP_220587626.1">
    <property type="nucleotide sequence ID" value="NZ_RKLQ01000001.1"/>
</dbReference>
<evidence type="ECO:0000256" key="1">
    <source>
        <dbReference type="SAM" id="MobiDB-lite"/>
    </source>
</evidence>
<gene>
    <name evidence="3" type="ORF">EGD98_07010</name>
</gene>
<name>A0A8J8C8R0_9EURY</name>
<dbReference type="Proteomes" id="UP000783863">
    <property type="component" value="Unassembled WGS sequence"/>
</dbReference>
<accession>A0A8J8C8R0</accession>
<keyword evidence="2" id="KW-0472">Membrane</keyword>
<feature type="compositionally biased region" description="Basic and acidic residues" evidence="1">
    <location>
        <begin position="220"/>
        <end position="234"/>
    </location>
</feature>
<keyword evidence="2" id="KW-0812">Transmembrane</keyword>
<reference evidence="3" key="1">
    <citation type="submission" date="2021-06" db="EMBL/GenBank/DDBJ databases">
        <title>Halomicroarcula sp. F24A a new haloarchaeum isolated from saline soil.</title>
        <authorList>
            <person name="Duran-Viseras A."/>
            <person name="Sanchez-Porro C."/>
            <person name="Ventosa A."/>
        </authorList>
    </citation>
    <scope>NUCLEOTIDE SEQUENCE</scope>
    <source>
        <strain evidence="3">F24A</strain>
    </source>
</reference>
<feature type="region of interest" description="Disordered" evidence="1">
    <location>
        <begin position="199"/>
        <end position="300"/>
    </location>
</feature>
<sequence>MRRLTIVLVGLGTLLVLLGAGFGLLSSDPATRIPSWIAVVGGLLVFGLALWKLVRSPGGGEFADAPWSEGGAIVAEPPESTRKTDPISGTALSDVIETAASDARQDTVQAGLATVRTPLRETLVAALRRGGWERDRIEAALADGSWTDDPVAAAVLDESVVPPERSLRRRVWAWLFPGNAVRHRTARAVGAVARAADGSLPPVVGQQAPRPMPVVEPTLDDLKRATDGSLRRAVEGGASVGSPEYEKDGPDGDSAAPDDTDATPERERDGSTADSDTRRTGEEGEDNAVAWPGERSGGDD</sequence>
<dbReference type="InterPro" id="IPR055693">
    <property type="entry name" value="DUF7269"/>
</dbReference>
<comment type="caution">
    <text evidence="3">The sequence shown here is derived from an EMBL/GenBank/DDBJ whole genome shotgun (WGS) entry which is preliminary data.</text>
</comment>
<feature type="compositionally biased region" description="Basic and acidic residues" evidence="1">
    <location>
        <begin position="263"/>
        <end position="282"/>
    </location>
</feature>
<dbReference type="EMBL" id="RKLQ01000001">
    <property type="protein sequence ID" value="MBX0303419.1"/>
    <property type="molecule type" value="Genomic_DNA"/>
</dbReference>
<keyword evidence="4" id="KW-1185">Reference proteome</keyword>
<feature type="transmembrane region" description="Helical" evidence="2">
    <location>
        <begin position="33"/>
        <end position="51"/>
    </location>
</feature>
<dbReference type="AlphaFoldDB" id="A0A8J8C8R0"/>
<evidence type="ECO:0000256" key="2">
    <source>
        <dbReference type="SAM" id="Phobius"/>
    </source>
</evidence>
<keyword evidence="2" id="KW-1133">Transmembrane helix</keyword>
<evidence type="ECO:0000313" key="3">
    <source>
        <dbReference type="EMBL" id="MBX0303419.1"/>
    </source>
</evidence>
<proteinExistence type="predicted"/>
<protein>
    <submittedName>
        <fullName evidence="3">Uncharacterized protein</fullName>
    </submittedName>
</protein>
<organism evidence="3 4">
    <name type="scientific">Haloarcula salinisoli</name>
    <dbReference type="NCBI Taxonomy" id="2487746"/>
    <lineage>
        <taxon>Archaea</taxon>
        <taxon>Methanobacteriati</taxon>
        <taxon>Methanobacteriota</taxon>
        <taxon>Stenosarchaea group</taxon>
        <taxon>Halobacteria</taxon>
        <taxon>Halobacteriales</taxon>
        <taxon>Haloarculaceae</taxon>
        <taxon>Haloarcula</taxon>
    </lineage>
</organism>